<organism evidence="2 3">
    <name type="scientific">Flavobacterium rivulicola</name>
    <dbReference type="NCBI Taxonomy" id="2732161"/>
    <lineage>
        <taxon>Bacteria</taxon>
        <taxon>Pseudomonadati</taxon>
        <taxon>Bacteroidota</taxon>
        <taxon>Flavobacteriia</taxon>
        <taxon>Flavobacteriales</taxon>
        <taxon>Flavobacteriaceae</taxon>
        <taxon>Flavobacterium</taxon>
    </lineage>
</organism>
<evidence type="ECO:0000313" key="3">
    <source>
        <dbReference type="Proteomes" id="UP000536509"/>
    </source>
</evidence>
<keyword evidence="3" id="KW-1185">Reference proteome</keyword>
<gene>
    <name evidence="2" type="ORF">HKT18_07920</name>
</gene>
<feature type="signal peptide" evidence="1">
    <location>
        <begin position="1"/>
        <end position="20"/>
    </location>
</feature>
<dbReference type="PROSITE" id="PS51257">
    <property type="entry name" value="PROKAR_LIPOPROTEIN"/>
    <property type="match status" value="1"/>
</dbReference>
<comment type="caution">
    <text evidence="2">The sequence shown here is derived from an EMBL/GenBank/DDBJ whole genome shotgun (WGS) entry which is preliminary data.</text>
</comment>
<protein>
    <recommendedName>
        <fullName evidence="4">TonB-dependent receptor plug domain-containing protein</fullName>
    </recommendedName>
</protein>
<dbReference type="EMBL" id="JABEVX010000003">
    <property type="protein sequence ID" value="NNT72136.1"/>
    <property type="molecule type" value="Genomic_DNA"/>
</dbReference>
<evidence type="ECO:0000313" key="2">
    <source>
        <dbReference type="EMBL" id="NNT72136.1"/>
    </source>
</evidence>
<dbReference type="Proteomes" id="UP000536509">
    <property type="component" value="Unassembled WGS sequence"/>
</dbReference>
<evidence type="ECO:0008006" key="4">
    <source>
        <dbReference type="Google" id="ProtNLM"/>
    </source>
</evidence>
<sequence>MKRIFLALLTCFLLSCSSQKKITENSIKTHTFLLQDKDKSKFELVEAIKEAYSEGSFINSPIVAIDGIVFKYDKSQDTIVLPLKKMDITNIVYLNKQSSPAIYGKRETNGAIIINTINLK</sequence>
<accession>A0A7Y3VZ60</accession>
<name>A0A7Y3VZ60_9FLAO</name>
<reference evidence="2 3" key="1">
    <citation type="submission" date="2020-05" db="EMBL/GenBank/DDBJ databases">
        <title>Draft genome of Flavobacterium sp. IMCC34852.</title>
        <authorList>
            <person name="Song J."/>
            <person name="Cho J.-C."/>
        </authorList>
    </citation>
    <scope>NUCLEOTIDE SEQUENCE [LARGE SCALE GENOMIC DNA]</scope>
    <source>
        <strain evidence="2 3">IMCC34852</strain>
    </source>
</reference>
<proteinExistence type="predicted"/>
<evidence type="ECO:0000256" key="1">
    <source>
        <dbReference type="SAM" id="SignalP"/>
    </source>
</evidence>
<keyword evidence="1" id="KW-0732">Signal</keyword>
<dbReference type="RefSeq" id="WP_171222310.1">
    <property type="nucleotide sequence ID" value="NZ_CP121446.1"/>
</dbReference>
<dbReference type="AlphaFoldDB" id="A0A7Y3VZ60"/>
<feature type="chain" id="PRO_5031051069" description="TonB-dependent receptor plug domain-containing protein" evidence="1">
    <location>
        <begin position="21"/>
        <end position="120"/>
    </location>
</feature>